<dbReference type="EMBL" id="AP035786">
    <property type="protein sequence ID" value="BFO74291.1"/>
    <property type="molecule type" value="Genomic_DNA"/>
</dbReference>
<dbReference type="AlphaFoldDB" id="A0AB33J2Y5"/>
<proteinExistence type="predicted"/>
<accession>A0AB33J2Y5</accession>
<evidence type="ECO:0000259" key="1">
    <source>
        <dbReference type="PROSITE" id="PS51534"/>
    </source>
</evidence>
<sequence>MESTNKKVFVSYAWDSEEHKEWVLKLAANLRHHGVDAILDQWDVRLGDDLPFFMEHGLTESHFVICVCSDKYIEKANEGLGGAGYEKRILATEMLNDSDRRFIIPIIKGCTKEQKVPLFLSGLKYVDFDNGEYFNCYQELLERIYNEDNKKPPLGSNPFATTKISDQITTKLNIEKIAFQNPILEGIASFDYKKNSGKYQIGEGNYQFDTRWSECGSNSVYCYSDYISRLGYNPKYTQFPSPHEFIDFDFSSRAKEVKEGEVVLLENCHNKFAAIKATKVIRKSVDIGHLLEFEYKIYKDIEND</sequence>
<evidence type="ECO:0000313" key="2">
    <source>
        <dbReference type="EMBL" id="BFO74291.1"/>
    </source>
</evidence>
<reference evidence="2" key="1">
    <citation type="submission" date="2024-07" db="EMBL/GenBank/DDBJ databases">
        <title>Complete genome sequence of Prevotella sp. YM-2024 GTC17254.</title>
        <authorList>
            <person name="Hayashi M."/>
            <person name="Muto Y."/>
            <person name="Tanaka K."/>
            <person name="Niwa H."/>
        </authorList>
    </citation>
    <scope>NUCLEOTIDE SEQUENCE</scope>
    <source>
        <strain evidence="2">GTC17254</strain>
    </source>
</reference>
<dbReference type="InterPro" id="IPR013568">
    <property type="entry name" value="SEFIR_dom"/>
</dbReference>
<gene>
    <name evidence="2" type="ORF">GTC17254_18880</name>
</gene>
<dbReference type="SUPFAM" id="SSF52200">
    <property type="entry name" value="Toll/Interleukin receptor TIR domain"/>
    <property type="match status" value="1"/>
</dbReference>
<name>A0AB33J2Y5_9BACT</name>
<organism evidence="2">
    <name type="scientific">Prevotella sp. GTC17254</name>
    <dbReference type="NCBI Taxonomy" id="3236794"/>
    <lineage>
        <taxon>Bacteria</taxon>
        <taxon>Pseudomonadati</taxon>
        <taxon>Bacteroidota</taxon>
        <taxon>Bacteroidia</taxon>
        <taxon>Bacteroidales</taxon>
        <taxon>Prevotellaceae</taxon>
        <taxon>Prevotella</taxon>
    </lineage>
</organism>
<feature type="domain" description="SEFIR" evidence="1">
    <location>
        <begin position="5"/>
        <end position="137"/>
    </location>
</feature>
<dbReference type="GO" id="GO:0007165">
    <property type="term" value="P:signal transduction"/>
    <property type="evidence" value="ECO:0007669"/>
    <property type="project" value="InterPro"/>
</dbReference>
<dbReference type="Pfam" id="PF13676">
    <property type="entry name" value="TIR_2"/>
    <property type="match status" value="1"/>
</dbReference>
<dbReference type="InterPro" id="IPR000157">
    <property type="entry name" value="TIR_dom"/>
</dbReference>
<dbReference type="Gene3D" id="3.40.50.10140">
    <property type="entry name" value="Toll/interleukin-1 receptor homology (TIR) domain"/>
    <property type="match status" value="1"/>
</dbReference>
<dbReference type="InterPro" id="IPR035897">
    <property type="entry name" value="Toll_tir_struct_dom_sf"/>
</dbReference>
<protein>
    <recommendedName>
        <fullName evidence="1">SEFIR domain-containing protein</fullName>
    </recommendedName>
</protein>
<dbReference type="PROSITE" id="PS51534">
    <property type="entry name" value="SEFIR"/>
    <property type="match status" value="1"/>
</dbReference>